<comment type="caution">
    <text evidence="1">The sequence shown here is derived from an EMBL/GenBank/DDBJ whole genome shotgun (WGS) entry which is preliminary data.</text>
</comment>
<protein>
    <submittedName>
        <fullName evidence="1">Uncharacterized protein</fullName>
    </submittedName>
</protein>
<dbReference type="Proteomes" id="UP000623010">
    <property type="component" value="Unassembled WGS sequence"/>
</dbReference>
<name>A0A918RFT0_9ACTN</name>
<dbReference type="InterPro" id="IPR011008">
    <property type="entry name" value="Dimeric_a/b-barrel"/>
</dbReference>
<dbReference type="Gene3D" id="3.30.70.100">
    <property type="match status" value="1"/>
</dbReference>
<sequence>MITHTLVYRFSEPLEEETRQRFFAEAREVALGTGLVRAFDHQPQLVTLDGRPPRAVIAQLAFDDVDALRSYAGAPAVRAFIEHWKSELSWEIDTISHHPLRLSVGH</sequence>
<dbReference type="SUPFAM" id="SSF54909">
    <property type="entry name" value="Dimeric alpha+beta barrel"/>
    <property type="match status" value="1"/>
</dbReference>
<dbReference type="RefSeq" id="WP_190058874.1">
    <property type="nucleotide sequence ID" value="NZ_BMWH01000017.1"/>
</dbReference>
<proteinExistence type="predicted"/>
<reference evidence="1" key="2">
    <citation type="submission" date="2020-09" db="EMBL/GenBank/DDBJ databases">
        <authorList>
            <person name="Sun Q."/>
            <person name="Ohkuma M."/>
        </authorList>
    </citation>
    <scope>NUCLEOTIDE SEQUENCE</scope>
    <source>
        <strain evidence="1">JCM 5016</strain>
    </source>
</reference>
<evidence type="ECO:0000313" key="2">
    <source>
        <dbReference type="Proteomes" id="UP000623010"/>
    </source>
</evidence>
<gene>
    <name evidence="1" type="ORF">GCM10010389_40560</name>
</gene>
<reference evidence="1" key="1">
    <citation type="journal article" date="2014" name="Int. J. Syst. Evol. Microbiol.">
        <title>Complete genome sequence of Corynebacterium casei LMG S-19264T (=DSM 44701T), isolated from a smear-ripened cheese.</title>
        <authorList>
            <consortium name="US DOE Joint Genome Institute (JGI-PGF)"/>
            <person name="Walter F."/>
            <person name="Albersmeier A."/>
            <person name="Kalinowski J."/>
            <person name="Ruckert C."/>
        </authorList>
    </citation>
    <scope>NUCLEOTIDE SEQUENCE</scope>
    <source>
        <strain evidence="1">JCM 5016</strain>
    </source>
</reference>
<keyword evidence="2" id="KW-1185">Reference proteome</keyword>
<dbReference type="AlphaFoldDB" id="A0A918RFT0"/>
<organism evidence="1 2">
    <name type="scientific">Streptomyces echinoruber</name>
    <dbReference type="NCBI Taxonomy" id="68898"/>
    <lineage>
        <taxon>Bacteria</taxon>
        <taxon>Bacillati</taxon>
        <taxon>Actinomycetota</taxon>
        <taxon>Actinomycetes</taxon>
        <taxon>Kitasatosporales</taxon>
        <taxon>Streptomycetaceae</taxon>
        <taxon>Streptomyces</taxon>
    </lineage>
</organism>
<accession>A0A918RFT0</accession>
<dbReference type="EMBL" id="BMWH01000017">
    <property type="protein sequence ID" value="GGZ97274.1"/>
    <property type="molecule type" value="Genomic_DNA"/>
</dbReference>
<evidence type="ECO:0000313" key="1">
    <source>
        <dbReference type="EMBL" id="GGZ97274.1"/>
    </source>
</evidence>